<evidence type="ECO:0008006" key="3">
    <source>
        <dbReference type="Google" id="ProtNLM"/>
    </source>
</evidence>
<gene>
    <name evidence="1" type="ORF">SAMN05444411_104182</name>
</gene>
<evidence type="ECO:0000313" key="2">
    <source>
        <dbReference type="Proteomes" id="UP000199595"/>
    </source>
</evidence>
<proteinExistence type="predicted"/>
<reference evidence="2" key="1">
    <citation type="submission" date="2016-10" db="EMBL/GenBank/DDBJ databases">
        <authorList>
            <person name="Varghese N."/>
            <person name="Submissions S."/>
        </authorList>
    </citation>
    <scope>NUCLEOTIDE SEQUENCE [LARGE SCALE GENOMIC DNA]</scope>
    <source>
        <strain evidence="2">DSM 24956</strain>
    </source>
</reference>
<evidence type="ECO:0000313" key="1">
    <source>
        <dbReference type="EMBL" id="SDX31221.1"/>
    </source>
</evidence>
<dbReference type="Pfam" id="PF13715">
    <property type="entry name" value="CarbopepD_reg_2"/>
    <property type="match status" value="1"/>
</dbReference>
<dbReference type="EMBL" id="FNNJ01000004">
    <property type="protein sequence ID" value="SDX31221.1"/>
    <property type="molecule type" value="Genomic_DNA"/>
</dbReference>
<dbReference type="AlphaFoldDB" id="A0A1H3AP91"/>
<sequence length="262" mass="29450">MKTTTNLFVFIFITLKCFSQTIPEQIEGKIIGGNKTISDVHIVNLSSGFGAVSNEKGDFKIFAKLNDTLLFSSLQFERKKIGISKKQYTSKKIIIELIPTVTQLDEVFIQGLSGNLTVDIMRTPDEVEPKSNFFYHPSMLKKRSFSSYNKDFSSAPSSIALTDPTMAGGGGAGGGFGITDKRYEKAKKLKALLKKKKKFSHTLVRAFGEHFFTNDLKISKDSINLFLTYCEPRNLITLYDNNKKLTVIEILVEESKNFKKIE</sequence>
<dbReference type="STRING" id="762486.SAMN05444411_104182"/>
<dbReference type="RefSeq" id="WP_090123050.1">
    <property type="nucleotide sequence ID" value="NZ_FNNJ01000004.1"/>
</dbReference>
<accession>A0A1H3AP91</accession>
<protein>
    <recommendedName>
        <fullName evidence="3">CarboxypepD_reg-like domain-containing protein</fullName>
    </recommendedName>
</protein>
<dbReference type="OrthoDB" id="1417583at2"/>
<keyword evidence="2" id="KW-1185">Reference proteome</keyword>
<organism evidence="1 2">
    <name type="scientific">Lutibacter oricola</name>
    <dbReference type="NCBI Taxonomy" id="762486"/>
    <lineage>
        <taxon>Bacteria</taxon>
        <taxon>Pseudomonadati</taxon>
        <taxon>Bacteroidota</taxon>
        <taxon>Flavobacteriia</taxon>
        <taxon>Flavobacteriales</taxon>
        <taxon>Flavobacteriaceae</taxon>
        <taxon>Lutibacter</taxon>
    </lineage>
</organism>
<dbReference type="Proteomes" id="UP000199595">
    <property type="component" value="Unassembled WGS sequence"/>
</dbReference>
<name>A0A1H3AP91_9FLAO</name>